<accession>A0A0R3SWL9</accession>
<reference evidence="1 2" key="2">
    <citation type="submission" date="2018-11" db="EMBL/GenBank/DDBJ databases">
        <authorList>
            <consortium name="Pathogen Informatics"/>
        </authorList>
    </citation>
    <scope>NUCLEOTIDE SEQUENCE [LARGE SCALE GENOMIC DNA]</scope>
</reference>
<dbReference type="AlphaFoldDB" id="A0A0R3SWL9"/>
<dbReference type="EMBL" id="UYSG01011518">
    <property type="protein sequence ID" value="VDL62668.1"/>
    <property type="molecule type" value="Genomic_DNA"/>
</dbReference>
<organism evidence="3">
    <name type="scientific">Hymenolepis diminuta</name>
    <name type="common">Rat tapeworm</name>
    <dbReference type="NCBI Taxonomy" id="6216"/>
    <lineage>
        <taxon>Eukaryota</taxon>
        <taxon>Metazoa</taxon>
        <taxon>Spiralia</taxon>
        <taxon>Lophotrochozoa</taxon>
        <taxon>Platyhelminthes</taxon>
        <taxon>Cestoda</taxon>
        <taxon>Eucestoda</taxon>
        <taxon>Cyclophyllidea</taxon>
        <taxon>Hymenolepididae</taxon>
        <taxon>Hymenolepis</taxon>
    </lineage>
</organism>
<protein>
    <submittedName>
        <fullName evidence="1 3">Uncharacterized protein</fullName>
    </submittedName>
</protein>
<sequence length="132" mass="15574">MATPNGLHRYPSQMEESLLELTQSLSVPLWYEFDLGEGYANDKRRLLEETYVLNLDTQKFPKRLSRRIPIDEATRRFNCKDEITQMNVWELFFNKISVPIRFGTSESDIKFCRKSAVGQSLPFDWANNMFRV</sequence>
<reference evidence="3" key="1">
    <citation type="submission" date="2017-02" db="UniProtKB">
        <authorList>
            <consortium name="WormBaseParasite"/>
        </authorList>
    </citation>
    <scope>IDENTIFICATION</scope>
</reference>
<dbReference type="WBParaSite" id="HDID_0001009101-mRNA-1">
    <property type="protein sequence ID" value="HDID_0001009101-mRNA-1"/>
    <property type="gene ID" value="HDID_0001009101"/>
</dbReference>
<evidence type="ECO:0000313" key="1">
    <source>
        <dbReference type="EMBL" id="VDL62668.1"/>
    </source>
</evidence>
<evidence type="ECO:0000313" key="3">
    <source>
        <dbReference type="WBParaSite" id="HDID_0001009101-mRNA-1"/>
    </source>
</evidence>
<evidence type="ECO:0000313" key="2">
    <source>
        <dbReference type="Proteomes" id="UP000274504"/>
    </source>
</evidence>
<dbReference type="Proteomes" id="UP000274504">
    <property type="component" value="Unassembled WGS sequence"/>
</dbReference>
<gene>
    <name evidence="1" type="ORF">HDID_LOCUS10089</name>
</gene>
<name>A0A0R3SWL9_HYMDI</name>
<proteinExistence type="predicted"/>